<proteinExistence type="predicted"/>
<dbReference type="InterPro" id="IPR012347">
    <property type="entry name" value="Ferritin-like"/>
</dbReference>
<dbReference type="CDD" id="cd01048">
    <property type="entry name" value="Ferritin_like_AB2"/>
    <property type="match status" value="1"/>
</dbReference>
<sequence length="187" mass="20941" precursor="true">MKRLFSAILMVLIIGTMTLASGLTAEEDGIVFMREEEKLARDVYTVLYEIWNVNVFKNIAESEQQHTDAVLSLIGEIGLEDPVGENDIGVFTDPELQKLYDELIEKGSKSLLDAVEVGLLIEEIDIADIEELLAGEIGSRTRTVYENLLRGSESHLRAFLRQYEKLAGSYSPEVLSVDRFNEIVSAK</sequence>
<dbReference type="Pfam" id="PF09968">
    <property type="entry name" value="DUF2202"/>
    <property type="match status" value="1"/>
</dbReference>
<dbReference type="AlphaFoldDB" id="I2F547"/>
<dbReference type="SUPFAM" id="SSF47240">
    <property type="entry name" value="Ferritin-like"/>
    <property type="match status" value="1"/>
</dbReference>
<accession>I2F547</accession>
<organism evidence="3 4">
    <name type="scientific">Mesotoga prima MesG1.Ag.4.2</name>
    <dbReference type="NCBI Taxonomy" id="660470"/>
    <lineage>
        <taxon>Bacteria</taxon>
        <taxon>Thermotogati</taxon>
        <taxon>Thermotogota</taxon>
        <taxon>Thermotogae</taxon>
        <taxon>Kosmotogales</taxon>
        <taxon>Kosmotogaceae</taxon>
        <taxon>Mesotoga</taxon>
    </lineage>
</organism>
<keyword evidence="4" id="KW-1185">Reference proteome</keyword>
<protein>
    <recommendedName>
        <fullName evidence="2">DUF2202 domain-containing protein</fullName>
    </recommendedName>
</protein>
<evidence type="ECO:0000313" key="3">
    <source>
        <dbReference type="EMBL" id="AFK07050.1"/>
    </source>
</evidence>
<dbReference type="GeneID" id="87107165"/>
<keyword evidence="1" id="KW-0732">Signal</keyword>
<dbReference type="KEGG" id="mpg:Theba_1362"/>
<dbReference type="eggNOG" id="COG4902">
    <property type="taxonomic scope" value="Bacteria"/>
</dbReference>
<gene>
    <name evidence="3" type="ORF">Theba_1362</name>
</gene>
<evidence type="ECO:0000256" key="1">
    <source>
        <dbReference type="SAM" id="SignalP"/>
    </source>
</evidence>
<reference evidence="3 4" key="1">
    <citation type="journal article" date="2012" name="Genome Biol. Evol.">
        <title>Genome Sequence of the Mesophilic Thermotogales Bacterium Mesotoga prima MesG1.Ag.4.2 Reveals the Largest Thermotogales Genome To Date.</title>
        <authorList>
            <person name="Zhaxybayeva O."/>
            <person name="Swithers K.S."/>
            <person name="Foght J."/>
            <person name="Green A.G."/>
            <person name="Bruce D."/>
            <person name="Detter C."/>
            <person name="Han S."/>
            <person name="Teshima H."/>
            <person name="Han J."/>
            <person name="Woyke T."/>
            <person name="Pitluck S."/>
            <person name="Nolan M."/>
            <person name="Ivanova N."/>
            <person name="Pati A."/>
            <person name="Land M.L."/>
            <person name="Dlutek M."/>
            <person name="Doolittle W.F."/>
            <person name="Noll K.M."/>
            <person name="Nesbo C.L."/>
        </authorList>
    </citation>
    <scope>NUCLEOTIDE SEQUENCE [LARGE SCALE GENOMIC DNA]</scope>
    <source>
        <strain evidence="4">mesG1.Ag.4.2</strain>
    </source>
</reference>
<evidence type="ECO:0000259" key="2">
    <source>
        <dbReference type="Pfam" id="PF09968"/>
    </source>
</evidence>
<feature type="signal peptide" evidence="1">
    <location>
        <begin position="1"/>
        <end position="20"/>
    </location>
</feature>
<evidence type="ECO:0000313" key="4">
    <source>
        <dbReference type="Proteomes" id="UP000002881"/>
    </source>
</evidence>
<dbReference type="HOGENOM" id="CLU_051317_1_2_0"/>
<feature type="domain" description="DUF2202" evidence="2">
    <location>
        <begin position="26"/>
        <end position="186"/>
    </location>
</feature>
<feature type="chain" id="PRO_5003657764" description="DUF2202 domain-containing protein" evidence="1">
    <location>
        <begin position="21"/>
        <end position="187"/>
    </location>
</feature>
<dbReference type="RefSeq" id="WP_014730996.1">
    <property type="nucleotide sequence ID" value="NC_017934.1"/>
</dbReference>
<name>I2F547_9BACT</name>
<dbReference type="EMBL" id="CP003532">
    <property type="protein sequence ID" value="AFK07050.1"/>
    <property type="molecule type" value="Genomic_DNA"/>
</dbReference>
<dbReference type="InterPro" id="IPR019243">
    <property type="entry name" value="DUF2202"/>
</dbReference>
<dbReference type="Proteomes" id="UP000002881">
    <property type="component" value="Chromosome"/>
</dbReference>
<dbReference type="Gene3D" id="1.20.1260.10">
    <property type="match status" value="1"/>
</dbReference>
<dbReference type="STRING" id="660470.Theba_1362"/>
<dbReference type="InterPro" id="IPR009078">
    <property type="entry name" value="Ferritin-like_SF"/>
</dbReference>